<evidence type="ECO:0000259" key="19">
    <source>
        <dbReference type="PROSITE" id="PS51914"/>
    </source>
</evidence>
<feature type="transmembrane region" description="Helical" evidence="18">
    <location>
        <begin position="348"/>
        <end position="370"/>
    </location>
</feature>
<evidence type="ECO:0000256" key="13">
    <source>
        <dbReference type="ARBA" id="ARBA00023128"/>
    </source>
</evidence>
<feature type="transmembrane region" description="Helical" evidence="18">
    <location>
        <begin position="41"/>
        <end position="61"/>
    </location>
</feature>
<organism evidence="20">
    <name type="scientific">Mucor ambiguus</name>
    <dbReference type="NCBI Taxonomy" id="91626"/>
    <lineage>
        <taxon>Eukaryota</taxon>
        <taxon>Fungi</taxon>
        <taxon>Fungi incertae sedis</taxon>
        <taxon>Mucoromycota</taxon>
        <taxon>Mucoromycotina</taxon>
        <taxon>Mucoromycetes</taxon>
        <taxon>Mucorales</taxon>
        <taxon>Mucorineae</taxon>
        <taxon>Mucoraceae</taxon>
        <taxon>Mucor</taxon>
    </lineage>
</organism>
<feature type="domain" description="MRH" evidence="19">
    <location>
        <begin position="417"/>
        <end position="573"/>
    </location>
</feature>
<keyword evidence="21" id="KW-1185">Reference proteome</keyword>
<keyword evidence="14 18" id="KW-0472">Membrane</keyword>
<dbReference type="GO" id="GO:0005783">
    <property type="term" value="C:endoplasmic reticulum"/>
    <property type="evidence" value="ECO:0007669"/>
    <property type="project" value="TreeGrafter"/>
</dbReference>
<dbReference type="GO" id="GO:0005886">
    <property type="term" value="C:plasma membrane"/>
    <property type="evidence" value="ECO:0007669"/>
    <property type="project" value="TreeGrafter"/>
</dbReference>
<evidence type="ECO:0000256" key="9">
    <source>
        <dbReference type="ARBA" id="ARBA00022729"/>
    </source>
</evidence>
<keyword evidence="15" id="KW-1015">Disulfide bond</keyword>
<protein>
    <recommendedName>
        <fullName evidence="7">Autophagy-related protein 27</fullName>
    </recommendedName>
</protein>
<keyword evidence="13" id="KW-0496">Mitochondrion</keyword>
<evidence type="ECO:0000256" key="14">
    <source>
        <dbReference type="ARBA" id="ARBA00023136"/>
    </source>
</evidence>
<evidence type="ECO:0000256" key="4">
    <source>
        <dbReference type="ARBA" id="ARBA00004614"/>
    </source>
</evidence>
<dbReference type="EMBL" id="DF836388">
    <property type="protein sequence ID" value="GAN05711.1"/>
    <property type="molecule type" value="Genomic_DNA"/>
</dbReference>
<evidence type="ECO:0000256" key="11">
    <source>
        <dbReference type="ARBA" id="ARBA00023006"/>
    </source>
</evidence>
<dbReference type="Pfam" id="PF03381">
    <property type="entry name" value="CDC50"/>
    <property type="match status" value="1"/>
</dbReference>
<dbReference type="GO" id="GO:0031966">
    <property type="term" value="C:mitochondrial membrane"/>
    <property type="evidence" value="ECO:0007669"/>
    <property type="project" value="UniProtKB-SubCell"/>
</dbReference>
<evidence type="ECO:0000256" key="12">
    <source>
        <dbReference type="ARBA" id="ARBA00023034"/>
    </source>
</evidence>
<name>A0A0C9M6Z1_9FUNG</name>
<keyword evidence="10 18" id="KW-1133">Transmembrane helix</keyword>
<proteinExistence type="inferred from homology"/>
<evidence type="ECO:0000256" key="10">
    <source>
        <dbReference type="ARBA" id="ARBA00022989"/>
    </source>
</evidence>
<keyword evidence="11" id="KW-0072">Autophagy</keyword>
<dbReference type="PANTHER" id="PTHR10926">
    <property type="entry name" value="CELL CYCLE CONTROL PROTEIN 50"/>
    <property type="match status" value="1"/>
</dbReference>
<dbReference type="OrthoDB" id="340608at2759"/>
<dbReference type="InterPro" id="IPR044865">
    <property type="entry name" value="MRH_dom"/>
</dbReference>
<dbReference type="InterPro" id="IPR009011">
    <property type="entry name" value="Man6P_isomerase_rcpt-bd_dom_sf"/>
</dbReference>
<dbReference type="Gene3D" id="2.70.130.10">
    <property type="entry name" value="Mannose-6-phosphate receptor binding domain"/>
    <property type="match status" value="1"/>
</dbReference>
<dbReference type="PANTHER" id="PTHR10926:SF0">
    <property type="entry name" value="CDC50, ISOFORM A"/>
    <property type="match status" value="1"/>
</dbReference>
<evidence type="ECO:0000313" key="20">
    <source>
        <dbReference type="EMBL" id="GAN05711.1"/>
    </source>
</evidence>
<dbReference type="AlphaFoldDB" id="A0A0C9M6Z1"/>
<dbReference type="GO" id="GO:0000139">
    <property type="term" value="C:Golgi membrane"/>
    <property type="evidence" value="ECO:0007669"/>
    <property type="project" value="UniProtKB-SubCell"/>
</dbReference>
<comment type="subcellular location">
    <subcellularLocation>
        <location evidence="3">Cytoplasmic vesicle membrane</location>
        <topology evidence="3">Single-pass type I membrane protein</topology>
    </subcellularLocation>
    <subcellularLocation>
        <location evidence="4">Golgi apparatus membrane</location>
        <topology evidence="4">Single-pass type I membrane protein</topology>
    </subcellularLocation>
    <subcellularLocation>
        <location evidence="1">Membrane</location>
        <topology evidence="1">Multi-pass membrane protein</topology>
    </subcellularLocation>
    <subcellularLocation>
        <location evidence="2">Mitochondrion membrane</location>
        <topology evidence="2">Single-pass membrane protein</topology>
    </subcellularLocation>
</comment>
<feature type="compositionally biased region" description="Basic and acidic residues" evidence="17">
    <location>
        <begin position="576"/>
        <end position="585"/>
    </location>
</feature>
<keyword evidence="12" id="KW-0333">Golgi apparatus</keyword>
<evidence type="ECO:0000256" key="15">
    <source>
        <dbReference type="ARBA" id="ARBA00023157"/>
    </source>
</evidence>
<evidence type="ECO:0000256" key="18">
    <source>
        <dbReference type="SAM" id="Phobius"/>
    </source>
</evidence>
<feature type="transmembrane region" description="Helical" evidence="18">
    <location>
        <begin position="604"/>
        <end position="627"/>
    </location>
</feature>
<evidence type="ECO:0000256" key="7">
    <source>
        <dbReference type="ARBA" id="ARBA00013776"/>
    </source>
</evidence>
<evidence type="ECO:0000256" key="2">
    <source>
        <dbReference type="ARBA" id="ARBA00004304"/>
    </source>
</evidence>
<dbReference type="Pfam" id="PF09451">
    <property type="entry name" value="ATG27"/>
    <property type="match status" value="1"/>
</dbReference>
<gene>
    <name evidence="20" type="ORF">MAM1_0099c05185</name>
</gene>
<comment type="similarity">
    <text evidence="6">Belongs to the CDC50/LEM3 family.</text>
</comment>
<dbReference type="GO" id="GO:0006914">
    <property type="term" value="P:autophagy"/>
    <property type="evidence" value="ECO:0007669"/>
    <property type="project" value="UniProtKB-KW"/>
</dbReference>
<dbReference type="SUPFAM" id="SSF50911">
    <property type="entry name" value="Mannose 6-phosphate receptor domain"/>
    <property type="match status" value="1"/>
</dbReference>
<comment type="similarity">
    <text evidence="5">Belongs to the ATG27 family.</text>
</comment>
<keyword evidence="8 18" id="KW-0812">Transmembrane</keyword>
<dbReference type="Proteomes" id="UP000053815">
    <property type="component" value="Unassembled WGS sequence"/>
</dbReference>
<dbReference type="InterPro" id="IPR018939">
    <property type="entry name" value="Autophagy-rel_prot_27"/>
</dbReference>
<feature type="region of interest" description="Disordered" evidence="17">
    <location>
        <begin position="576"/>
        <end position="598"/>
    </location>
</feature>
<dbReference type="STRING" id="91626.A0A0C9M6Z1"/>
<reference evidence="20" key="1">
    <citation type="submission" date="2014-09" db="EMBL/GenBank/DDBJ databases">
        <title>Draft genome sequence of an oleaginous Mucoromycotina fungus Mucor ambiguus NBRC6742.</title>
        <authorList>
            <person name="Takeda I."/>
            <person name="Yamane N."/>
            <person name="Morita T."/>
            <person name="Tamano K."/>
            <person name="Machida M."/>
            <person name="Baker S."/>
            <person name="Koike H."/>
        </authorList>
    </citation>
    <scope>NUCLEOTIDE SEQUENCE</scope>
    <source>
        <strain evidence="20">NBRC 6742</strain>
    </source>
</reference>
<keyword evidence="9" id="KW-0732">Signal</keyword>
<evidence type="ECO:0000256" key="8">
    <source>
        <dbReference type="ARBA" id="ARBA00022692"/>
    </source>
</evidence>
<evidence type="ECO:0000256" key="17">
    <source>
        <dbReference type="SAM" id="MobiDB-lite"/>
    </source>
</evidence>
<evidence type="ECO:0000256" key="16">
    <source>
        <dbReference type="ARBA" id="ARBA00023329"/>
    </source>
</evidence>
<dbReference type="GO" id="GO:0030659">
    <property type="term" value="C:cytoplasmic vesicle membrane"/>
    <property type="evidence" value="ECO:0007669"/>
    <property type="project" value="UniProtKB-SubCell"/>
</dbReference>
<dbReference type="InterPro" id="IPR005045">
    <property type="entry name" value="CDC50/LEM3_fam"/>
</dbReference>
<sequence>MTKEETEEKPQEEKKSRKPKDGEFRQQRLPAWQPVLTPRTVLPTLFIVGILFCPIGGLLWWNSNKVDQIMINYSYCQQYTSPVYLAPSLYNYQVSDKNFNESDMQVPVYSYRNESSFLDPSWGNPNNLNIPRCTIDFTIPTTMKGPVFLYYRLTEFYQNHRQYIKNFDAAQLQGDVVSSSTLRTNCDPLAFNDAGKAIFPCGLIANSMFNDTASDLTSVDSQTPQTYVLSPHNIAWPSDQQKYGPTKYQTSEIAPPPNWALRYPNGQYTDEYPPPDLSTQERFMVWMHVAALPDFRKIWARNDTQDLPAGRWRISIDSNFDTLQYGGQKWLVLSTTTAMGGRNPYLGIAYMAIGALCILLGLLFTIRHLIRPRKLGDESYLSWNQPGGGLPTLILFSGAALAIQPYCQPGFKPIADKDLQLDLSKLNNVFTISHEEKTPPTVTTTEVQLNLCDSLPVPSENAQDFCGKDTLICRRVIHTKDETKRVDIIQPMAENKDSTEFKPIKPEDDATKSGYQYILSLNGANWADRAQSAQVFLVCDESGSKDKPSEPTVVSYNHDVLTLQWKTVFACATKAGEKKPDDGKKTNPPPSNPNDNEKKGMSGIGIFFTIVFVLAAVYFVGGAFYNFKMYNARGLDLIPHRGEYYEWIISFGLISLISSEYDLFAHIVDSVMSHRRGTGGYVAV</sequence>
<evidence type="ECO:0000256" key="3">
    <source>
        <dbReference type="ARBA" id="ARBA00004358"/>
    </source>
</evidence>
<evidence type="ECO:0000256" key="5">
    <source>
        <dbReference type="ARBA" id="ARBA00005363"/>
    </source>
</evidence>
<feature type="region of interest" description="Disordered" evidence="17">
    <location>
        <begin position="1"/>
        <end position="23"/>
    </location>
</feature>
<dbReference type="PROSITE" id="PS51914">
    <property type="entry name" value="MRH"/>
    <property type="match status" value="1"/>
</dbReference>
<evidence type="ECO:0000256" key="1">
    <source>
        <dbReference type="ARBA" id="ARBA00004141"/>
    </source>
</evidence>
<evidence type="ECO:0000313" key="21">
    <source>
        <dbReference type="Proteomes" id="UP000053815"/>
    </source>
</evidence>
<keyword evidence="16" id="KW-0968">Cytoplasmic vesicle</keyword>
<evidence type="ECO:0000256" key="6">
    <source>
        <dbReference type="ARBA" id="ARBA00009457"/>
    </source>
</evidence>
<accession>A0A0C9M6Z1</accession>